<dbReference type="SUPFAM" id="SSF56672">
    <property type="entry name" value="DNA/RNA polymerases"/>
    <property type="match status" value="1"/>
</dbReference>
<dbReference type="SUPFAM" id="SSF53098">
    <property type="entry name" value="Ribonuclease H-like"/>
    <property type="match status" value="1"/>
</dbReference>
<protein>
    <submittedName>
        <fullName evidence="1">Uncharacterized protein</fullName>
    </submittedName>
</protein>
<dbReference type="Proteomes" id="UP000734854">
    <property type="component" value="Unassembled WGS sequence"/>
</dbReference>
<dbReference type="GO" id="GO:0003887">
    <property type="term" value="F:DNA-directed DNA polymerase activity"/>
    <property type="evidence" value="ECO:0007669"/>
    <property type="project" value="InterPro"/>
</dbReference>
<reference evidence="1 2" key="1">
    <citation type="submission" date="2020-08" db="EMBL/GenBank/DDBJ databases">
        <title>Plant Genome Project.</title>
        <authorList>
            <person name="Zhang R.-G."/>
        </authorList>
    </citation>
    <scope>NUCLEOTIDE SEQUENCE [LARGE SCALE GENOMIC DNA]</scope>
    <source>
        <tissue evidence="1">Rhizome</tissue>
    </source>
</reference>
<dbReference type="GO" id="GO:0006261">
    <property type="term" value="P:DNA-templated DNA replication"/>
    <property type="evidence" value="ECO:0007669"/>
    <property type="project" value="InterPro"/>
</dbReference>
<evidence type="ECO:0000313" key="1">
    <source>
        <dbReference type="EMBL" id="KAG6525171.1"/>
    </source>
</evidence>
<dbReference type="InterPro" id="IPR002298">
    <property type="entry name" value="DNA_polymerase_A"/>
</dbReference>
<accession>A0A8J5HCK9</accession>
<dbReference type="GO" id="GO:0003676">
    <property type="term" value="F:nucleic acid binding"/>
    <property type="evidence" value="ECO:0007669"/>
    <property type="project" value="InterPro"/>
</dbReference>
<dbReference type="GO" id="GO:0006302">
    <property type="term" value="P:double-strand break repair"/>
    <property type="evidence" value="ECO:0007669"/>
    <property type="project" value="TreeGrafter"/>
</dbReference>
<dbReference type="InterPro" id="IPR012337">
    <property type="entry name" value="RNaseH-like_sf"/>
</dbReference>
<dbReference type="InterPro" id="IPR043502">
    <property type="entry name" value="DNA/RNA_pol_sf"/>
</dbReference>
<proteinExistence type="predicted"/>
<comment type="caution">
    <text evidence="1">The sequence shown here is derived from an EMBL/GenBank/DDBJ whole genome shotgun (WGS) entry which is preliminary data.</text>
</comment>
<name>A0A8J5HCK9_ZINOF</name>
<dbReference type="EMBL" id="JACMSC010000004">
    <property type="protein sequence ID" value="KAG6525171.1"/>
    <property type="molecule type" value="Genomic_DNA"/>
</dbReference>
<evidence type="ECO:0000313" key="2">
    <source>
        <dbReference type="Proteomes" id="UP000734854"/>
    </source>
</evidence>
<keyword evidence="2" id="KW-1185">Reference proteome</keyword>
<dbReference type="InterPro" id="IPR036397">
    <property type="entry name" value="RNaseH_sf"/>
</dbReference>
<dbReference type="PANTHER" id="PTHR10133">
    <property type="entry name" value="DNA POLYMERASE I"/>
    <property type="match status" value="1"/>
</dbReference>
<gene>
    <name evidence="1" type="ORF">ZIOFF_015123</name>
</gene>
<dbReference type="AlphaFoldDB" id="A0A8J5HCK9"/>
<sequence length="341" mass="38690">MSRDPFLHAAATNKRVKALRGDGRRRRRVASFGRRMHPCALPVCENESTSMLEVYNEKIRDLLADNPDQLSKRLDIKQASDGTQDVPGLLEPQVWHNYSFDSHIIGNNGIKLARFHVDTMHLARLFDSSRTTDGGYSLEALTSDPKIMSQGNSDDDVELISGKMSMKSIFGKKKLKKDGTEGKIITLPPVDVLQREERRSWIRCSALDAVNTLKLFNRLKEKLMRVPWFLKGSIQGTMYDFYEKCWHPFGVLLVKMESEGILVDKVHLSKNEKLAVGDKQIVADKFRRWASKYCEDAKYMNVGSNTQIRQLLFDDTSRSLQISSTPELKLMKCGSSGLNAC</sequence>
<organism evidence="1 2">
    <name type="scientific">Zingiber officinale</name>
    <name type="common">Ginger</name>
    <name type="synonym">Amomum zingiber</name>
    <dbReference type="NCBI Taxonomy" id="94328"/>
    <lineage>
        <taxon>Eukaryota</taxon>
        <taxon>Viridiplantae</taxon>
        <taxon>Streptophyta</taxon>
        <taxon>Embryophyta</taxon>
        <taxon>Tracheophyta</taxon>
        <taxon>Spermatophyta</taxon>
        <taxon>Magnoliopsida</taxon>
        <taxon>Liliopsida</taxon>
        <taxon>Zingiberales</taxon>
        <taxon>Zingiberaceae</taxon>
        <taxon>Zingiber</taxon>
    </lineage>
</organism>
<dbReference type="Gene3D" id="3.30.420.10">
    <property type="entry name" value="Ribonuclease H-like superfamily/Ribonuclease H"/>
    <property type="match status" value="1"/>
</dbReference>
<dbReference type="PANTHER" id="PTHR10133:SF27">
    <property type="entry name" value="DNA POLYMERASE NU"/>
    <property type="match status" value="1"/>
</dbReference>